<evidence type="ECO:0000313" key="6">
    <source>
        <dbReference type="EMBL" id="KAJ3040425.1"/>
    </source>
</evidence>
<gene>
    <name evidence="6" type="ORF">HK097_002562</name>
</gene>
<dbReference type="PANTHER" id="PTHR13126">
    <property type="entry name" value="CHAPERONE ATP11"/>
    <property type="match status" value="1"/>
</dbReference>
<feature type="compositionally biased region" description="Low complexity" evidence="5">
    <location>
        <begin position="101"/>
        <end position="123"/>
    </location>
</feature>
<protein>
    <recommendedName>
        <fullName evidence="8">ATP11-domain-containing protein</fullName>
    </recommendedName>
</protein>
<organism evidence="6 7">
    <name type="scientific">Rhizophlyctis rosea</name>
    <dbReference type="NCBI Taxonomy" id="64517"/>
    <lineage>
        <taxon>Eukaryota</taxon>
        <taxon>Fungi</taxon>
        <taxon>Fungi incertae sedis</taxon>
        <taxon>Chytridiomycota</taxon>
        <taxon>Chytridiomycota incertae sedis</taxon>
        <taxon>Chytridiomycetes</taxon>
        <taxon>Rhizophlyctidales</taxon>
        <taxon>Rhizophlyctidaceae</taxon>
        <taxon>Rhizophlyctis</taxon>
    </lineage>
</organism>
<proteinExistence type="inferred from homology"/>
<accession>A0AAD5WXQ4</accession>
<dbReference type="PANTHER" id="PTHR13126:SF0">
    <property type="entry name" value="ATP SYNTHASE MITOCHONDRIAL F1 COMPLEX ASSEMBLY FACTOR 1"/>
    <property type="match status" value="1"/>
</dbReference>
<evidence type="ECO:0000256" key="5">
    <source>
        <dbReference type="SAM" id="MobiDB-lite"/>
    </source>
</evidence>
<dbReference type="Pfam" id="PF06644">
    <property type="entry name" value="ATP11"/>
    <property type="match status" value="1"/>
</dbReference>
<dbReference type="AlphaFoldDB" id="A0AAD5WXQ4"/>
<evidence type="ECO:0000256" key="4">
    <source>
        <dbReference type="ARBA" id="ARBA00023128"/>
    </source>
</evidence>
<feature type="compositionally biased region" description="Basic and acidic residues" evidence="5">
    <location>
        <begin position="133"/>
        <end position="142"/>
    </location>
</feature>
<name>A0AAD5WXQ4_9FUNG</name>
<sequence length="317" mass="35606">MRLVFKYPRPAALCARLAPQNGTARARPFASLAPDFGFVPAFTSPQTNPIKSLFDGLVSAVVQEPTTEQSIKKKYEEKLKKAAQSEGLSVEELIRKRKAQSPTPSGSSSSQPPSSPESNSTPPQKRTKFQPAPERKDGLPSHVKKLDEIMNIDKIMVEDADRITTLWNAYHSAKSNISGVMPAQFYKDLSTRAKQYPMFILPLPRSEGYEFYLLQHTHHQTFFTPLLEYKTHLSNARPHLILTHYIDLASSKDIVLMSGDIGEGANLTNGEAQNLCYQMQMFYVTGEESVRGLVREFHEKPGEFEYGRLIEAVESLK</sequence>
<keyword evidence="3" id="KW-0809">Transit peptide</keyword>
<comment type="similarity">
    <text evidence="2">Belongs to the ATP11 family.</text>
</comment>
<evidence type="ECO:0000313" key="7">
    <source>
        <dbReference type="Proteomes" id="UP001212841"/>
    </source>
</evidence>
<evidence type="ECO:0008006" key="8">
    <source>
        <dbReference type="Google" id="ProtNLM"/>
    </source>
</evidence>
<dbReference type="Proteomes" id="UP001212841">
    <property type="component" value="Unassembled WGS sequence"/>
</dbReference>
<reference evidence="6" key="1">
    <citation type="submission" date="2020-05" db="EMBL/GenBank/DDBJ databases">
        <title>Phylogenomic resolution of chytrid fungi.</title>
        <authorList>
            <person name="Stajich J.E."/>
            <person name="Amses K."/>
            <person name="Simmons R."/>
            <person name="Seto K."/>
            <person name="Myers J."/>
            <person name="Bonds A."/>
            <person name="Quandt C.A."/>
            <person name="Barry K."/>
            <person name="Liu P."/>
            <person name="Grigoriev I."/>
            <person name="Longcore J.E."/>
            <person name="James T.Y."/>
        </authorList>
    </citation>
    <scope>NUCLEOTIDE SEQUENCE</scope>
    <source>
        <strain evidence="6">JEL0318</strain>
    </source>
</reference>
<keyword evidence="4" id="KW-0496">Mitochondrion</keyword>
<evidence type="ECO:0000256" key="1">
    <source>
        <dbReference type="ARBA" id="ARBA00004173"/>
    </source>
</evidence>
<dbReference type="EMBL" id="JADGJD010001558">
    <property type="protein sequence ID" value="KAJ3040425.1"/>
    <property type="molecule type" value="Genomic_DNA"/>
</dbReference>
<dbReference type="GO" id="GO:0033615">
    <property type="term" value="P:mitochondrial proton-transporting ATP synthase complex assembly"/>
    <property type="evidence" value="ECO:0007669"/>
    <property type="project" value="TreeGrafter"/>
</dbReference>
<dbReference type="InterPro" id="IPR010591">
    <property type="entry name" value="ATP11"/>
</dbReference>
<comment type="subcellular location">
    <subcellularLocation>
        <location evidence="1">Mitochondrion</location>
    </subcellularLocation>
</comment>
<comment type="caution">
    <text evidence="6">The sequence shown here is derived from an EMBL/GenBank/DDBJ whole genome shotgun (WGS) entry which is preliminary data.</text>
</comment>
<evidence type="ECO:0000256" key="2">
    <source>
        <dbReference type="ARBA" id="ARBA00009116"/>
    </source>
</evidence>
<keyword evidence="7" id="KW-1185">Reference proteome</keyword>
<dbReference type="GO" id="GO:0005739">
    <property type="term" value="C:mitochondrion"/>
    <property type="evidence" value="ECO:0007669"/>
    <property type="project" value="UniProtKB-SubCell"/>
</dbReference>
<feature type="region of interest" description="Disordered" evidence="5">
    <location>
        <begin position="86"/>
        <end position="142"/>
    </location>
</feature>
<evidence type="ECO:0000256" key="3">
    <source>
        <dbReference type="ARBA" id="ARBA00022946"/>
    </source>
</evidence>